<reference evidence="5 6" key="1">
    <citation type="submission" date="2021-09" db="EMBL/GenBank/DDBJ databases">
        <title>Genomic insights and catalytic innovation underlie evolution of tropane alkaloids biosynthesis.</title>
        <authorList>
            <person name="Wang Y.-J."/>
            <person name="Tian T."/>
            <person name="Huang J.-P."/>
            <person name="Huang S.-X."/>
        </authorList>
    </citation>
    <scope>NUCLEOTIDE SEQUENCE [LARGE SCALE GENOMIC DNA]</scope>
    <source>
        <strain evidence="5">KIB-2018</strain>
        <tissue evidence="5">Leaf</tissue>
    </source>
</reference>
<comment type="similarity">
    <text evidence="1">Belongs to the PPR family. PCMP-H subfamily.</text>
</comment>
<evidence type="ECO:0000313" key="6">
    <source>
        <dbReference type="Proteomes" id="UP001159364"/>
    </source>
</evidence>
<dbReference type="InterPro" id="IPR032867">
    <property type="entry name" value="DYW_dom"/>
</dbReference>
<dbReference type="Pfam" id="PF01535">
    <property type="entry name" value="PPR"/>
    <property type="match status" value="2"/>
</dbReference>
<dbReference type="InterPro" id="IPR011990">
    <property type="entry name" value="TPR-like_helical_dom_sf"/>
</dbReference>
<proteinExistence type="inferred from homology"/>
<dbReference type="GO" id="GO:0008270">
    <property type="term" value="F:zinc ion binding"/>
    <property type="evidence" value="ECO:0007669"/>
    <property type="project" value="InterPro"/>
</dbReference>
<dbReference type="PANTHER" id="PTHR47926">
    <property type="entry name" value="PENTATRICOPEPTIDE REPEAT-CONTAINING PROTEIN"/>
    <property type="match status" value="1"/>
</dbReference>
<dbReference type="PROSITE" id="PS51375">
    <property type="entry name" value="PPR"/>
    <property type="match status" value="2"/>
</dbReference>
<comment type="caution">
    <text evidence="5">The sequence shown here is derived from an EMBL/GenBank/DDBJ whole genome shotgun (WGS) entry which is preliminary data.</text>
</comment>
<dbReference type="Pfam" id="PF20431">
    <property type="entry name" value="E_motif"/>
    <property type="match status" value="1"/>
</dbReference>
<feature type="repeat" description="PPR" evidence="3">
    <location>
        <begin position="179"/>
        <end position="213"/>
    </location>
</feature>
<evidence type="ECO:0000256" key="1">
    <source>
        <dbReference type="ARBA" id="ARBA00006643"/>
    </source>
</evidence>
<dbReference type="FunFam" id="1.25.40.10:FF:001394">
    <property type="entry name" value="Pentatricopeptide repeat-containing protein At3g28660"/>
    <property type="match status" value="1"/>
</dbReference>
<dbReference type="InterPro" id="IPR002885">
    <property type="entry name" value="PPR_rpt"/>
</dbReference>
<dbReference type="AlphaFoldDB" id="A0AAV8SSP6"/>
<sequence>MRSTRMVTETPKVSAILNLLQGCNNLKRLQKIHANVVVNGLQHHSSISDKLIYFCAVSVAGSLSYAELLFRHVQTPQTQTWNSMIRGFSQSSVPFQTLGFYNRMLCFSLSKPDTFTFSFVLKACKKVKALTKCEEVHGCVIRSGYENDVVVGTGLVKCYAGNECVESARRVFDDMVDRDLIVWNAMISCYCQLGCHNEALEIYDKLRNENKDLDGYTLVGLLSSCAHLGALSMGVRLHRIACEKGLDREMYVGNALIDMYAKCGNLDGALSVFNGMGRDVFTWNSMITGFGVHGFGDEATCLFEQMIRAGVTPTSVTFLGLLCGCSHQGLVEQGVKYFDQMRSKFNIEPGIKHYGCMVDLYGRAGKLGNALQMISRCPFQDDPILWRILLGSCKIHKNVAVGEIAMSHLVQLGALNAGDSVLLATIYAGQQDSQGFARMRKLIKHHGIMTTPGWSWIEVFEQIHKFAADDITHPDMNVTYEKLKEVTHRAISLGYVKEESLFTMPGSCSEDFVWTSSTCHSEKLAIAFGLAKTPEGTTLRIVKNLRICTDCHVFIKYVSGAFNREIIVRDRIRFHHFKGGFCSCRDYW</sequence>
<accession>A0AAV8SSP6</accession>
<dbReference type="GO" id="GO:0003723">
    <property type="term" value="F:RNA binding"/>
    <property type="evidence" value="ECO:0007669"/>
    <property type="project" value="InterPro"/>
</dbReference>
<evidence type="ECO:0000256" key="2">
    <source>
        <dbReference type="ARBA" id="ARBA00022737"/>
    </source>
</evidence>
<dbReference type="Pfam" id="PF13041">
    <property type="entry name" value="PPR_2"/>
    <property type="match status" value="2"/>
</dbReference>
<keyword evidence="6" id="KW-1185">Reference proteome</keyword>
<dbReference type="EMBL" id="JAIWQS010000009">
    <property type="protein sequence ID" value="KAJ8755297.1"/>
    <property type="molecule type" value="Genomic_DNA"/>
</dbReference>
<protein>
    <recommendedName>
        <fullName evidence="4">DYW domain-containing protein</fullName>
    </recommendedName>
</protein>
<evidence type="ECO:0000313" key="5">
    <source>
        <dbReference type="EMBL" id="KAJ8755297.1"/>
    </source>
</evidence>
<dbReference type="Pfam" id="PF14432">
    <property type="entry name" value="DYW_deaminase"/>
    <property type="match status" value="1"/>
</dbReference>
<keyword evidence="2" id="KW-0677">Repeat</keyword>
<dbReference type="Gene3D" id="1.25.40.10">
    <property type="entry name" value="Tetratricopeptide repeat domain"/>
    <property type="match status" value="2"/>
</dbReference>
<name>A0AAV8SSP6_9ROSI</name>
<organism evidence="5 6">
    <name type="scientific">Erythroxylum novogranatense</name>
    <dbReference type="NCBI Taxonomy" id="1862640"/>
    <lineage>
        <taxon>Eukaryota</taxon>
        <taxon>Viridiplantae</taxon>
        <taxon>Streptophyta</taxon>
        <taxon>Embryophyta</taxon>
        <taxon>Tracheophyta</taxon>
        <taxon>Spermatophyta</taxon>
        <taxon>Magnoliopsida</taxon>
        <taxon>eudicotyledons</taxon>
        <taxon>Gunneridae</taxon>
        <taxon>Pentapetalae</taxon>
        <taxon>rosids</taxon>
        <taxon>fabids</taxon>
        <taxon>Malpighiales</taxon>
        <taxon>Erythroxylaceae</taxon>
        <taxon>Erythroxylum</taxon>
    </lineage>
</organism>
<dbReference type="GO" id="GO:0009451">
    <property type="term" value="P:RNA modification"/>
    <property type="evidence" value="ECO:0007669"/>
    <property type="project" value="InterPro"/>
</dbReference>
<dbReference type="InterPro" id="IPR046848">
    <property type="entry name" value="E_motif"/>
</dbReference>
<dbReference type="FunFam" id="1.25.40.10:FF:000242">
    <property type="entry name" value="Pentatricopeptide repeat-containing protein"/>
    <property type="match status" value="1"/>
</dbReference>
<gene>
    <name evidence="5" type="ORF">K2173_019095</name>
</gene>
<evidence type="ECO:0000256" key="3">
    <source>
        <dbReference type="PROSITE-ProRule" id="PRU00708"/>
    </source>
</evidence>
<dbReference type="Proteomes" id="UP001159364">
    <property type="component" value="Linkage Group LG09"/>
</dbReference>
<evidence type="ECO:0000259" key="4">
    <source>
        <dbReference type="Pfam" id="PF14432"/>
    </source>
</evidence>
<dbReference type="PROSITE" id="PS51257">
    <property type="entry name" value="PROKAR_LIPOPROTEIN"/>
    <property type="match status" value="1"/>
</dbReference>
<feature type="domain" description="DYW" evidence="4">
    <location>
        <begin position="519"/>
        <end position="588"/>
    </location>
</feature>
<dbReference type="NCBIfam" id="TIGR00756">
    <property type="entry name" value="PPR"/>
    <property type="match status" value="4"/>
</dbReference>
<dbReference type="FunFam" id="1.25.40.10:FF:000073">
    <property type="entry name" value="Pentatricopeptide repeat-containing protein chloroplastic"/>
    <property type="match status" value="1"/>
</dbReference>
<dbReference type="InterPro" id="IPR046960">
    <property type="entry name" value="PPR_At4g14850-like_plant"/>
</dbReference>
<feature type="repeat" description="PPR" evidence="3">
    <location>
        <begin position="279"/>
        <end position="313"/>
    </location>
</feature>